<organism evidence="3 4">
    <name type="scientific">Rhodococcus jostii (strain RHA1)</name>
    <dbReference type="NCBI Taxonomy" id="101510"/>
    <lineage>
        <taxon>Bacteria</taxon>
        <taxon>Bacillati</taxon>
        <taxon>Actinomycetota</taxon>
        <taxon>Actinomycetes</taxon>
        <taxon>Mycobacteriales</taxon>
        <taxon>Nocardiaceae</taxon>
        <taxon>Rhodococcus</taxon>
    </lineage>
</organism>
<keyword evidence="3" id="KW-0614">Plasmid</keyword>
<dbReference type="PANTHER" id="PTHR33606:SF3">
    <property type="entry name" value="PROTEIN YCII"/>
    <property type="match status" value="1"/>
</dbReference>
<dbReference type="SUPFAM" id="SSF54909">
    <property type="entry name" value="Dimeric alpha+beta barrel"/>
    <property type="match status" value="1"/>
</dbReference>
<dbReference type="eggNOG" id="COG2350">
    <property type="taxonomic scope" value="Bacteria"/>
</dbReference>
<dbReference type="Gene3D" id="3.30.70.1060">
    <property type="entry name" value="Dimeric alpha+beta barrel"/>
    <property type="match status" value="1"/>
</dbReference>
<dbReference type="InterPro" id="IPR005545">
    <property type="entry name" value="YCII"/>
</dbReference>
<gene>
    <name evidence="3" type="ordered locus">RHA1_ro11160</name>
</gene>
<sequence length="101" mass="11469">MTQEGGTEGTFLVEYLYVPEIERRREEIRQDHRAYLDDSFETGTLRFAGAVRDPVDRGVLLVEADSRGKAMQWATADPVVRAGLVRAIHVHEIGVAYPRHF</sequence>
<evidence type="ECO:0000313" key="3">
    <source>
        <dbReference type="EMBL" id="ABH00807.1"/>
    </source>
</evidence>
<dbReference type="Proteomes" id="UP000008710">
    <property type="component" value="Plasmid pRHL3"/>
</dbReference>
<proteinExistence type="inferred from homology"/>
<dbReference type="PANTHER" id="PTHR33606">
    <property type="entry name" value="PROTEIN YCII"/>
    <property type="match status" value="1"/>
</dbReference>
<dbReference type="AlphaFoldDB" id="Q0RV79"/>
<evidence type="ECO:0000256" key="1">
    <source>
        <dbReference type="ARBA" id="ARBA00007689"/>
    </source>
</evidence>
<dbReference type="HOGENOM" id="CLU_110355_5_2_11"/>
<geneLocation type="plasmid" evidence="3 4">
    <name>pRHL3</name>
</geneLocation>
<dbReference type="KEGG" id="rha:RHA1_ro11160"/>
<dbReference type="Pfam" id="PF03795">
    <property type="entry name" value="YCII"/>
    <property type="match status" value="1"/>
</dbReference>
<evidence type="ECO:0000313" key="4">
    <source>
        <dbReference type="Proteomes" id="UP000008710"/>
    </source>
</evidence>
<dbReference type="EMBL" id="CP000434">
    <property type="protein sequence ID" value="ABH00807.1"/>
    <property type="molecule type" value="Genomic_DNA"/>
</dbReference>
<feature type="domain" description="YCII-related" evidence="2">
    <location>
        <begin position="17"/>
        <end position="92"/>
    </location>
</feature>
<comment type="similarity">
    <text evidence="1">Belongs to the YciI family.</text>
</comment>
<dbReference type="InterPro" id="IPR011008">
    <property type="entry name" value="Dimeric_a/b-barrel"/>
</dbReference>
<dbReference type="InterPro" id="IPR051807">
    <property type="entry name" value="Sec-metab_biosynth-assoc"/>
</dbReference>
<accession>Q0RV79</accession>
<evidence type="ECO:0000259" key="2">
    <source>
        <dbReference type="Pfam" id="PF03795"/>
    </source>
</evidence>
<reference evidence="4" key="1">
    <citation type="journal article" date="2006" name="Proc. Natl. Acad. Sci. U.S.A.">
        <title>The complete genome of Rhodococcus sp. RHA1 provides insights into a catabolic powerhouse.</title>
        <authorList>
            <person name="McLeod M.P."/>
            <person name="Warren R.L."/>
            <person name="Hsiao W.W.L."/>
            <person name="Araki N."/>
            <person name="Myhre M."/>
            <person name="Fernandes C."/>
            <person name="Miyazawa D."/>
            <person name="Wong W."/>
            <person name="Lillquist A.L."/>
            <person name="Wang D."/>
            <person name="Dosanjh M."/>
            <person name="Hara H."/>
            <person name="Petrescu A."/>
            <person name="Morin R.D."/>
            <person name="Yang G."/>
            <person name="Stott J.M."/>
            <person name="Schein J.E."/>
            <person name="Shin H."/>
            <person name="Smailus D."/>
            <person name="Siddiqui A.S."/>
            <person name="Marra M.A."/>
            <person name="Jones S.J.M."/>
            <person name="Holt R."/>
            <person name="Brinkman F.S.L."/>
            <person name="Miyauchi K."/>
            <person name="Fukuda M."/>
            <person name="Davies J.E."/>
            <person name="Mohn W.W."/>
            <person name="Eltis L.D."/>
        </authorList>
    </citation>
    <scope>NUCLEOTIDE SEQUENCE [LARGE SCALE GENOMIC DNA]</scope>
    <source>
        <strain evidence="4">RHA1</strain>
    </source>
</reference>
<dbReference type="RefSeq" id="WP_011600434.1">
    <property type="nucleotide sequence ID" value="NC_008271.1"/>
</dbReference>
<protein>
    <recommendedName>
        <fullName evidence="2">YCII-related domain-containing protein</fullName>
    </recommendedName>
</protein>
<name>Q0RV79_RHOJR</name>